<dbReference type="EMBL" id="WOBN01000009">
    <property type="protein sequence ID" value="MUK48626.1"/>
    <property type="molecule type" value="Genomic_DNA"/>
</dbReference>
<evidence type="ECO:0000313" key="2">
    <source>
        <dbReference type="EMBL" id="MUK47047.1"/>
    </source>
</evidence>
<keyword evidence="1" id="KW-0812">Transmembrane</keyword>
<evidence type="ECO:0000313" key="3">
    <source>
        <dbReference type="EMBL" id="MUK48626.1"/>
    </source>
</evidence>
<protein>
    <submittedName>
        <fullName evidence="2">Uncharacterized protein</fullName>
    </submittedName>
</protein>
<proteinExistence type="predicted"/>
<sequence length="57" mass="6536">MIDLSLRKVEMDSILKIGTTSFLSTLADIYGLIYLIEFYSLAMVREITNRKVVHELA</sequence>
<evidence type="ECO:0000313" key="4">
    <source>
        <dbReference type="Proteomes" id="UP000435323"/>
    </source>
</evidence>
<dbReference type="Proteomes" id="UP000435323">
    <property type="component" value="Unassembled WGS sequence"/>
</dbReference>
<gene>
    <name evidence="2" type="ORF">GNP77_16960</name>
    <name evidence="3" type="ORF">GNP88_05390</name>
</gene>
<comment type="caution">
    <text evidence="2">The sequence shown here is derived from an EMBL/GenBank/DDBJ whole genome shotgun (WGS) entry which is preliminary data.</text>
</comment>
<dbReference type="EMBL" id="WOBO01000020">
    <property type="protein sequence ID" value="MUK47047.1"/>
    <property type="molecule type" value="Genomic_DNA"/>
</dbReference>
<keyword evidence="1" id="KW-0472">Membrane</keyword>
<keyword evidence="1" id="KW-1133">Transmembrane helix</keyword>
<dbReference type="Proteomes" id="UP000448038">
    <property type="component" value="Unassembled WGS sequence"/>
</dbReference>
<feature type="transmembrane region" description="Helical" evidence="1">
    <location>
        <begin position="20"/>
        <end position="41"/>
    </location>
</feature>
<evidence type="ECO:0000256" key="1">
    <source>
        <dbReference type="SAM" id="Phobius"/>
    </source>
</evidence>
<dbReference type="AlphaFoldDB" id="A0A1B9PJP4"/>
<name>A0A1B9PJP4_ALIFS</name>
<organism evidence="2 4">
    <name type="scientific">Aliivibrio fischeri</name>
    <name type="common">Vibrio fischeri</name>
    <dbReference type="NCBI Taxonomy" id="668"/>
    <lineage>
        <taxon>Bacteria</taxon>
        <taxon>Pseudomonadati</taxon>
        <taxon>Pseudomonadota</taxon>
        <taxon>Gammaproteobacteria</taxon>
        <taxon>Vibrionales</taxon>
        <taxon>Vibrionaceae</taxon>
        <taxon>Aliivibrio</taxon>
    </lineage>
</organism>
<accession>A0A1B9PJP4</accession>
<evidence type="ECO:0000313" key="5">
    <source>
        <dbReference type="Proteomes" id="UP000448038"/>
    </source>
</evidence>
<reference evidence="4 5" key="1">
    <citation type="submission" date="2019-11" db="EMBL/GenBank/DDBJ databases">
        <title>Using colonization assays and comparative genomics to discover symbiosis behaviors and factors in Vibrio fischeri.</title>
        <authorList>
            <person name="Bongrand C."/>
            <person name="Moriano-Gutierrez S."/>
            <person name="Arevalo P."/>
            <person name="Mcfall-Ngai M."/>
            <person name="Visick K."/>
            <person name="Polz M.F."/>
            <person name="Ruby E.G."/>
        </authorList>
    </citation>
    <scope>NUCLEOTIDE SEQUENCE [LARGE SCALE GENOMIC DNA]</scope>
    <source>
        <strain evidence="2">Emors.3.2</strain>
        <strain evidence="4">emors.3.2</strain>
        <strain evidence="3">Emors.4.1</strain>
        <strain evidence="5">emors.4.1</strain>
    </source>
</reference>